<name>A0ABW4QV13_9BACT</name>
<feature type="domain" description="N-acetyltransferase" evidence="1">
    <location>
        <begin position="3"/>
        <end position="170"/>
    </location>
</feature>
<evidence type="ECO:0000313" key="2">
    <source>
        <dbReference type="EMBL" id="MFD1873422.1"/>
    </source>
</evidence>
<dbReference type="Pfam" id="PF13302">
    <property type="entry name" value="Acetyltransf_3"/>
    <property type="match status" value="1"/>
</dbReference>
<reference evidence="3" key="1">
    <citation type="journal article" date="2019" name="Int. J. Syst. Evol. Microbiol.">
        <title>The Global Catalogue of Microorganisms (GCM) 10K type strain sequencing project: providing services to taxonomists for standard genome sequencing and annotation.</title>
        <authorList>
            <consortium name="The Broad Institute Genomics Platform"/>
            <consortium name="The Broad Institute Genome Sequencing Center for Infectious Disease"/>
            <person name="Wu L."/>
            <person name="Ma J."/>
        </authorList>
    </citation>
    <scope>NUCLEOTIDE SEQUENCE [LARGE SCALE GENOMIC DNA]</scope>
    <source>
        <strain evidence="3">CGMCC 1.15795</strain>
    </source>
</reference>
<dbReference type="SUPFAM" id="SSF55729">
    <property type="entry name" value="Acyl-CoA N-acyltransferases (Nat)"/>
    <property type="match status" value="1"/>
</dbReference>
<dbReference type="EC" id="2.3.-.-" evidence="2"/>
<dbReference type="PANTHER" id="PTHR43415">
    <property type="entry name" value="SPERMIDINE N(1)-ACETYLTRANSFERASE"/>
    <property type="match status" value="1"/>
</dbReference>
<evidence type="ECO:0000313" key="3">
    <source>
        <dbReference type="Proteomes" id="UP001597197"/>
    </source>
</evidence>
<dbReference type="Proteomes" id="UP001597197">
    <property type="component" value="Unassembled WGS sequence"/>
</dbReference>
<gene>
    <name evidence="2" type="ORF">ACFSDX_13340</name>
</gene>
<sequence>MKTLFRALEPDDLEFLFALENDPDLWAASDVLPAPISRHALREYLRHSTASLAEAGQMRLIITGEGGQAVGTLDLYEYSALHQRAGVGITVLKSERRRGHAQVALAQLLPYAREALQLHQLYCTIADDNKASISLFEKAGFRRVGLRQEWLRSNTPTGWLDAVEMQLILRK</sequence>
<accession>A0ABW4QV13</accession>
<dbReference type="InterPro" id="IPR000182">
    <property type="entry name" value="GNAT_dom"/>
</dbReference>
<organism evidence="2 3">
    <name type="scientific">Hymenobacter bucti</name>
    <dbReference type="NCBI Taxonomy" id="1844114"/>
    <lineage>
        <taxon>Bacteria</taxon>
        <taxon>Pseudomonadati</taxon>
        <taxon>Bacteroidota</taxon>
        <taxon>Cytophagia</taxon>
        <taxon>Cytophagales</taxon>
        <taxon>Hymenobacteraceae</taxon>
        <taxon>Hymenobacter</taxon>
    </lineage>
</organism>
<dbReference type="PROSITE" id="PS51186">
    <property type="entry name" value="GNAT"/>
    <property type="match status" value="1"/>
</dbReference>
<proteinExistence type="predicted"/>
<dbReference type="Gene3D" id="3.40.630.30">
    <property type="match status" value="1"/>
</dbReference>
<protein>
    <submittedName>
        <fullName evidence="2">GNAT family N-acetyltransferase</fullName>
        <ecNumber evidence="2">2.3.-.-</ecNumber>
    </submittedName>
</protein>
<dbReference type="PANTHER" id="PTHR43415:SF3">
    <property type="entry name" value="GNAT-FAMILY ACETYLTRANSFERASE"/>
    <property type="match status" value="1"/>
</dbReference>
<keyword evidence="2" id="KW-0808">Transferase</keyword>
<dbReference type="EMBL" id="JBHUFD010000005">
    <property type="protein sequence ID" value="MFD1873422.1"/>
    <property type="molecule type" value="Genomic_DNA"/>
</dbReference>
<keyword evidence="3" id="KW-1185">Reference proteome</keyword>
<dbReference type="InterPro" id="IPR016181">
    <property type="entry name" value="Acyl_CoA_acyltransferase"/>
</dbReference>
<keyword evidence="2" id="KW-0012">Acyltransferase</keyword>
<evidence type="ECO:0000259" key="1">
    <source>
        <dbReference type="PROSITE" id="PS51186"/>
    </source>
</evidence>
<dbReference type="RefSeq" id="WP_382314301.1">
    <property type="nucleotide sequence ID" value="NZ_JBHUFD010000005.1"/>
</dbReference>
<comment type="caution">
    <text evidence="2">The sequence shown here is derived from an EMBL/GenBank/DDBJ whole genome shotgun (WGS) entry which is preliminary data.</text>
</comment>
<dbReference type="GO" id="GO:0016746">
    <property type="term" value="F:acyltransferase activity"/>
    <property type="evidence" value="ECO:0007669"/>
    <property type="project" value="UniProtKB-KW"/>
</dbReference>